<accession>A0A7C0U420</accession>
<comment type="caution">
    <text evidence="2">The sequence shown here is derived from an EMBL/GenBank/DDBJ whole genome shotgun (WGS) entry which is preliminary data.</text>
</comment>
<dbReference type="EMBL" id="DRBS01000314">
    <property type="protein sequence ID" value="HDD44885.1"/>
    <property type="molecule type" value="Genomic_DNA"/>
</dbReference>
<organism evidence="2">
    <name type="scientific">Desulfofervidus auxilii</name>
    <dbReference type="NCBI Taxonomy" id="1621989"/>
    <lineage>
        <taxon>Bacteria</taxon>
        <taxon>Pseudomonadati</taxon>
        <taxon>Thermodesulfobacteriota</taxon>
        <taxon>Candidatus Desulfofervidia</taxon>
        <taxon>Candidatus Desulfofervidales</taxon>
        <taxon>Candidatus Desulfofervidaceae</taxon>
        <taxon>Candidatus Desulfofervidus</taxon>
    </lineage>
</organism>
<dbReference type="InterPro" id="IPR023404">
    <property type="entry name" value="rSAM_horseshoe"/>
</dbReference>
<evidence type="ECO:0000259" key="1">
    <source>
        <dbReference type="PROSITE" id="PS51918"/>
    </source>
</evidence>
<protein>
    <submittedName>
        <fullName evidence="2">TIGR03960 family B12-binding radical SAM protein</fullName>
    </submittedName>
</protein>
<evidence type="ECO:0000313" key="2">
    <source>
        <dbReference type="EMBL" id="HDD44885.1"/>
    </source>
</evidence>
<sequence length="583" mass="67488">MVERGDFIVSYTLKKFYQKRLAQEKGAIFKDWGGKLRIALAYPNTYYIGMSNLGFQTVYALLNQNQNVVCERVFLPDDEEENLLRKYHSPLLSYESQKPIKEFDLLLFSISFENDYLNVLKIISLSGLPLLSQERKIPLVAAGGIAIWLNPEPLADFIDFFLIGEAEIIIEEFIKSYLKYIGEEKNKFLYKLAQSVAGIYVPSGYEVAYKADGTIKKFLPKKEFPFPIIKKRMSKLNGNPAHTQILTQETEFSKMFLIEIERGCFYGCRFCAAGYLYRPPRMWSLGKICQIIQKGLKFTSKIGLIGAAINDYPHLEALLKFILEKEAHFSVSSLRLDKLKPYLLEALRKSHHKTITLAPEAGTQRLRNVINKNFTEENILEAAIFIAKYGFINLKLYFIIGLPTEKQEDLEGIFTLIKKIKKTMLDIKNGRFYPHIHLSIASFVPKPFTPFQWHPMETIQNLKQKIRWLKNVFKHEKGVSIAFDFPKWAYTQALLSRGDRRVGNILFLALKKDWTTAFKQSPLNPDFFVYRDRDKNEIFPWEIINHGLKKDFLYEEYKKALSNKSSPPCPGKNCHICGVCIKH</sequence>
<dbReference type="InterPro" id="IPR045784">
    <property type="entry name" value="Radical_SAM_N2"/>
</dbReference>
<dbReference type="SUPFAM" id="SSF102114">
    <property type="entry name" value="Radical SAM enzymes"/>
    <property type="match status" value="1"/>
</dbReference>
<reference evidence="2" key="1">
    <citation type="journal article" date="2020" name="mSystems">
        <title>Genome- and Community-Level Interaction Insights into Carbon Utilization and Element Cycling Functions of Hydrothermarchaeota in Hydrothermal Sediment.</title>
        <authorList>
            <person name="Zhou Z."/>
            <person name="Liu Y."/>
            <person name="Xu W."/>
            <person name="Pan J."/>
            <person name="Luo Z.H."/>
            <person name="Li M."/>
        </authorList>
    </citation>
    <scope>NUCLEOTIDE SEQUENCE [LARGE SCALE GENOMIC DNA]</scope>
    <source>
        <strain evidence="2">HyVt-233</strain>
    </source>
</reference>
<dbReference type="AlphaFoldDB" id="A0A7C0U420"/>
<dbReference type="CDD" id="cd01335">
    <property type="entry name" value="Radical_SAM"/>
    <property type="match status" value="1"/>
</dbReference>
<dbReference type="SFLD" id="SFLDS00029">
    <property type="entry name" value="Radical_SAM"/>
    <property type="match status" value="1"/>
</dbReference>
<dbReference type="PANTHER" id="PTHR42731:SF5">
    <property type="entry name" value="RADICAL SAM DOMAIN PROTEIN"/>
    <property type="match status" value="1"/>
</dbReference>
<dbReference type="Proteomes" id="UP000886289">
    <property type="component" value="Unassembled WGS sequence"/>
</dbReference>
<name>A0A7C0U420_DESA2</name>
<dbReference type="InterPro" id="IPR023862">
    <property type="entry name" value="CHP03960_rSAM"/>
</dbReference>
<dbReference type="SMART" id="SM00729">
    <property type="entry name" value="Elp3"/>
    <property type="match status" value="1"/>
</dbReference>
<dbReference type="SFLD" id="SFLDG01082">
    <property type="entry name" value="B12-binding_domain_containing"/>
    <property type="match status" value="1"/>
</dbReference>
<dbReference type="InterPro" id="IPR007197">
    <property type="entry name" value="rSAM"/>
</dbReference>
<proteinExistence type="predicted"/>
<dbReference type="Gene3D" id="3.80.30.20">
    <property type="entry name" value="tm_1862 like domain"/>
    <property type="match status" value="1"/>
</dbReference>
<dbReference type="PANTHER" id="PTHR42731">
    <property type="entry name" value="SLL1084 PROTEIN"/>
    <property type="match status" value="1"/>
</dbReference>
<dbReference type="GO" id="GO:0051536">
    <property type="term" value="F:iron-sulfur cluster binding"/>
    <property type="evidence" value="ECO:0007669"/>
    <property type="project" value="InterPro"/>
</dbReference>
<feature type="domain" description="Radical SAM core" evidence="1">
    <location>
        <begin position="250"/>
        <end position="482"/>
    </location>
</feature>
<gene>
    <name evidence="2" type="ORF">ENG63_08520</name>
</gene>
<dbReference type="Pfam" id="PF04055">
    <property type="entry name" value="Radical_SAM"/>
    <property type="match status" value="1"/>
</dbReference>
<dbReference type="InterPro" id="IPR058240">
    <property type="entry name" value="rSAM_sf"/>
</dbReference>
<dbReference type="NCBIfam" id="TIGR03960">
    <property type="entry name" value="rSAM_fuse_unch"/>
    <property type="match status" value="1"/>
</dbReference>
<dbReference type="GO" id="GO:0003824">
    <property type="term" value="F:catalytic activity"/>
    <property type="evidence" value="ECO:0007669"/>
    <property type="project" value="InterPro"/>
</dbReference>
<dbReference type="Pfam" id="PF19864">
    <property type="entry name" value="Radical_SAM_N2"/>
    <property type="match status" value="1"/>
</dbReference>
<dbReference type="PROSITE" id="PS51918">
    <property type="entry name" value="RADICAL_SAM"/>
    <property type="match status" value="1"/>
</dbReference>
<dbReference type="InterPro" id="IPR006638">
    <property type="entry name" value="Elp3/MiaA/NifB-like_rSAM"/>
</dbReference>